<feature type="domain" description="START" evidence="3">
    <location>
        <begin position="491"/>
        <end position="657"/>
    </location>
</feature>
<feature type="compositionally biased region" description="Polar residues" evidence="1">
    <location>
        <begin position="1268"/>
        <end position="1287"/>
    </location>
</feature>
<sequence length="1704" mass="186354">MTRLRDSWYASLDDAQNNFRQLLASHASPEWKRVSIPNDANSKGKSRATSPELTDVVLHRKACKSGEPVYRAILDVPMGDTPVSLESWKAVLSTVELRKEWDPAVEGAHMVEILDQATRISKVDFTLGWPANPRDAVIISRSFSDATTLIDISTSLPRSPDEPAYLRPSPPYVRSDVSLFAWCVQVVGDPPPSSKRSPKLRITCFWQHNLKTLWTFNTASSFSQQLCTMMVGIYNTVQKRGLRIPQLTGYGNGVSIERLRFDLDREALTVDYSIVPEDEDHTPHPTAQGLDELFAMREHKRLTRSVECALPAPVGWDIQIATKASSEHVAQLPWTARAKRNPSPAEASTTSNPEANMVVLGIKHAALPNDHSVLKVRVVIEVSGSSSGLRLNGIPQPIEQVEERDPQSHIASQSMLRDASSAADFSFNTQSSSASTVAESASKASAALPERPALSRTQTERTVTADKSILSRVKRNYIYFSSLLQEPEAKWKRTTEARGVSVAQLDSIDPTLVVYRAEATFVGLGLWDLYAAVATPGARAFWDKLYDDSVLLEHVNELTELWHFKTKPAWPVTGRDAVVLKTVYKSPTTIHVFAFSADDPNLYPNIPPADPNLIRTQIDLQGWAIEALSPSTTQLTLLEQSDPKGWSNKASIPQQMIAALAGVGEFAIKCGGPPIVTRLEGAKVTQMRYDHDRYSFRVEYEASASRRSTQPQKGDEPATPSSPVLPVVECELRCDLDGWANSLDIVVDPPPQTILCLRRHRLSSGGGGVWLTITHDAGYAGADERLQVIVRRGPMSAPKEKGLVMVNGAKVDVDVEELPDKEVKSLQKQKRVKPTRVPLDQPPVLGVIRRRRAEWSGDGELEDNDLSKVSTLGTESSSAPTFAMSFNSFLNMAISQATSATQQAAAAIAPAMAAGGDAPSASKSPMQYALEALSYLQSLHMDPRRDGWTLVSEKDVPVYRRIDVDISPVIPVHRGEKVIEGVSAEEIASVLTSYHCRKEWDTRFDSVHIFEEFGGELHTEFVVMKGGFPFRDRGFYLASLMARGIASPSLSRRNTPAGELEHSTESRAAIYCVSASFAPESVASFSPAKYNSYGLPVGRVYVDGWILETLDPYGAENYAIPSTRCTRVVAIDYSGSIPAAMNSTINSVLPKSILAVESYAKNLSPPPSTRLPPAGIALAPTSQDPLRNRAWKLRRRDGTRLLISSRFKPSDRVYQSTVLLNSSDALPRQGSRVDEKTPKLRSRTLKAQTISAATGAAVADELERQSRSRTNSSAKTQSKPNSMSPENGRSRSREGVRSSTILTSRGEMRHPTDLVVSELIVDSKLYLGGYDVQIASRIDKSKARISLTSPPGTDSTLLPFACAAYTLPPSPLHSAGLNTDRPPRHLLRLTLPTAQYYTTGIGDPLTGETRSAPPKPQWLSDMEEGRIILDIEIKPAAAGRSNKKETVTVNGGVVPVLGEKESLTSLGRDEILDTRASKMDLLSGSAAEDEPLPEELQTPIAVATDLLDDSVLASEPAPMSEHLEAESTNASPEAHPDAGENAPQVVVSPPEAPPADSATSGLLRFWHAYPNPLLRFTTPVGRRSSEPSTGAPLERSPGLSTEGSQARNVSVVAGNKVEALGLLTRQVVVRRSYPLSMVIIVALIAFLVGSFLRSLLSPADFIYVVSDRKDLEDMNAGWRELRRLFEVKYILGGWDFQIAVVRRH</sequence>
<name>S8FNQ9_FOMSC</name>
<dbReference type="SUPFAM" id="SSF55961">
    <property type="entry name" value="Bet v1-like"/>
    <property type="match status" value="3"/>
</dbReference>
<accession>S8FNQ9</accession>
<dbReference type="Proteomes" id="UP000015241">
    <property type="component" value="Unassembled WGS sequence"/>
</dbReference>
<keyword evidence="5" id="KW-1185">Reference proteome</keyword>
<dbReference type="GO" id="GO:0008289">
    <property type="term" value="F:lipid binding"/>
    <property type="evidence" value="ECO:0007669"/>
    <property type="project" value="InterPro"/>
</dbReference>
<reference evidence="4 5" key="1">
    <citation type="journal article" date="2012" name="Science">
        <title>The Paleozoic origin of enzymatic lignin decomposition reconstructed from 31 fungal genomes.</title>
        <authorList>
            <person name="Floudas D."/>
            <person name="Binder M."/>
            <person name="Riley R."/>
            <person name="Barry K."/>
            <person name="Blanchette R.A."/>
            <person name="Henrissat B."/>
            <person name="Martinez A.T."/>
            <person name="Otillar R."/>
            <person name="Spatafora J.W."/>
            <person name="Yadav J.S."/>
            <person name="Aerts A."/>
            <person name="Benoit I."/>
            <person name="Boyd A."/>
            <person name="Carlson A."/>
            <person name="Copeland A."/>
            <person name="Coutinho P.M."/>
            <person name="de Vries R.P."/>
            <person name="Ferreira P."/>
            <person name="Findley K."/>
            <person name="Foster B."/>
            <person name="Gaskell J."/>
            <person name="Glotzer D."/>
            <person name="Gorecki P."/>
            <person name="Heitman J."/>
            <person name="Hesse C."/>
            <person name="Hori C."/>
            <person name="Igarashi K."/>
            <person name="Jurgens J.A."/>
            <person name="Kallen N."/>
            <person name="Kersten P."/>
            <person name="Kohler A."/>
            <person name="Kuees U."/>
            <person name="Kumar T.K.A."/>
            <person name="Kuo A."/>
            <person name="LaButti K."/>
            <person name="Larrondo L.F."/>
            <person name="Lindquist E."/>
            <person name="Ling A."/>
            <person name="Lombard V."/>
            <person name="Lucas S."/>
            <person name="Lundell T."/>
            <person name="Martin R."/>
            <person name="McLaughlin D.J."/>
            <person name="Morgenstern I."/>
            <person name="Morin E."/>
            <person name="Murat C."/>
            <person name="Nagy L.G."/>
            <person name="Nolan M."/>
            <person name="Ohm R.A."/>
            <person name="Patyshakuliyeva A."/>
            <person name="Rokas A."/>
            <person name="Ruiz-Duenas F.J."/>
            <person name="Sabat G."/>
            <person name="Salamov A."/>
            <person name="Samejima M."/>
            <person name="Schmutz J."/>
            <person name="Slot J.C."/>
            <person name="St John F."/>
            <person name="Stenlid J."/>
            <person name="Sun H."/>
            <person name="Sun S."/>
            <person name="Syed K."/>
            <person name="Tsang A."/>
            <person name="Wiebenga A."/>
            <person name="Young D."/>
            <person name="Pisabarro A."/>
            <person name="Eastwood D.C."/>
            <person name="Martin F."/>
            <person name="Cullen D."/>
            <person name="Grigoriev I.V."/>
            <person name="Hibbett D.S."/>
        </authorList>
    </citation>
    <scope>NUCLEOTIDE SEQUENCE</scope>
    <source>
        <strain evidence="5">FP-58527</strain>
    </source>
</reference>
<dbReference type="HOGENOM" id="CLU_002853_0_0_1"/>
<evidence type="ECO:0000259" key="3">
    <source>
        <dbReference type="PROSITE" id="PS50848"/>
    </source>
</evidence>
<dbReference type="EMBL" id="KE504132">
    <property type="protein sequence ID" value="EPT02906.1"/>
    <property type="molecule type" value="Genomic_DNA"/>
</dbReference>
<evidence type="ECO:0000313" key="5">
    <source>
        <dbReference type="Proteomes" id="UP000015241"/>
    </source>
</evidence>
<feature type="region of interest" description="Disordered" evidence="1">
    <location>
        <begin position="1577"/>
        <end position="1605"/>
    </location>
</feature>
<evidence type="ECO:0000256" key="2">
    <source>
        <dbReference type="SAM" id="Phobius"/>
    </source>
</evidence>
<protein>
    <recommendedName>
        <fullName evidence="3">START domain-containing protein</fullName>
    </recommendedName>
</protein>
<dbReference type="Gene3D" id="3.30.530.20">
    <property type="match status" value="3"/>
</dbReference>
<feature type="transmembrane region" description="Helical" evidence="2">
    <location>
        <begin position="1633"/>
        <end position="1652"/>
    </location>
</feature>
<dbReference type="GO" id="GO:0005737">
    <property type="term" value="C:cytoplasm"/>
    <property type="evidence" value="ECO:0007669"/>
    <property type="project" value="UniProtKB-ARBA"/>
</dbReference>
<dbReference type="InterPro" id="IPR002913">
    <property type="entry name" value="START_lipid-bd_dom"/>
</dbReference>
<evidence type="ECO:0000256" key="1">
    <source>
        <dbReference type="SAM" id="MobiDB-lite"/>
    </source>
</evidence>
<feature type="region of interest" description="Disordered" evidence="1">
    <location>
        <begin position="1225"/>
        <end position="1305"/>
    </location>
</feature>
<dbReference type="InParanoid" id="S8FNQ9"/>
<proteinExistence type="predicted"/>
<keyword evidence="2" id="KW-1133">Transmembrane helix</keyword>
<evidence type="ECO:0000313" key="4">
    <source>
        <dbReference type="EMBL" id="EPT02906.1"/>
    </source>
</evidence>
<gene>
    <name evidence="4" type="ORF">FOMPIDRAFT_1159442</name>
</gene>
<dbReference type="OrthoDB" id="196858at2759"/>
<dbReference type="InterPro" id="IPR051213">
    <property type="entry name" value="START_lipid_transfer"/>
</dbReference>
<dbReference type="eggNOG" id="KOG1739">
    <property type="taxonomic scope" value="Eukaryota"/>
</dbReference>
<keyword evidence="2" id="KW-0812">Transmembrane</keyword>
<dbReference type="PROSITE" id="PS50848">
    <property type="entry name" value="START"/>
    <property type="match status" value="1"/>
</dbReference>
<feature type="region of interest" description="Disordered" evidence="1">
    <location>
        <begin position="1519"/>
        <end position="1558"/>
    </location>
</feature>
<dbReference type="InterPro" id="IPR023393">
    <property type="entry name" value="START-like_dom_sf"/>
</dbReference>
<dbReference type="STRING" id="743788.S8FNQ9"/>
<dbReference type="PANTHER" id="PTHR19308">
    <property type="entry name" value="PHOSPHATIDYLCHOLINE TRANSFER PROTEIN"/>
    <property type="match status" value="1"/>
</dbReference>
<dbReference type="CDD" id="cd00177">
    <property type="entry name" value="START"/>
    <property type="match status" value="1"/>
</dbReference>
<dbReference type="PANTHER" id="PTHR19308:SF54">
    <property type="entry name" value="START DOMAIN-CONTAINING PROTEIN"/>
    <property type="match status" value="1"/>
</dbReference>
<dbReference type="Pfam" id="PF01852">
    <property type="entry name" value="START"/>
    <property type="match status" value="2"/>
</dbReference>
<feature type="region of interest" description="Disordered" evidence="1">
    <location>
        <begin position="701"/>
        <end position="722"/>
    </location>
</feature>
<organism evidence="4 5">
    <name type="scientific">Fomitopsis schrenkii</name>
    <name type="common">Brown rot fungus</name>
    <dbReference type="NCBI Taxonomy" id="2126942"/>
    <lineage>
        <taxon>Eukaryota</taxon>
        <taxon>Fungi</taxon>
        <taxon>Dikarya</taxon>
        <taxon>Basidiomycota</taxon>
        <taxon>Agaricomycotina</taxon>
        <taxon>Agaricomycetes</taxon>
        <taxon>Polyporales</taxon>
        <taxon>Fomitopsis</taxon>
    </lineage>
</organism>
<keyword evidence="2" id="KW-0472">Membrane</keyword>